<evidence type="ECO:0000256" key="1">
    <source>
        <dbReference type="ARBA" id="ARBA00001946"/>
    </source>
</evidence>
<proteinExistence type="inferred from homology"/>
<dbReference type="Proteomes" id="UP000477311">
    <property type="component" value="Unassembled WGS sequence"/>
</dbReference>
<protein>
    <recommendedName>
        <fullName evidence="4">Probable 2-phosphosulfolactate phosphatase</fullName>
        <ecNumber evidence="3">3.1.3.71</ecNumber>
    </recommendedName>
</protein>
<dbReference type="Gene3D" id="3.90.1560.10">
    <property type="entry name" value="ComB-like"/>
    <property type="match status" value="1"/>
</dbReference>
<comment type="catalytic activity">
    <reaction evidence="7">
        <text>(2R)-O-phospho-3-sulfolactate + H2O = (2R)-3-sulfolactate + phosphate</text>
        <dbReference type="Rhea" id="RHEA:23416"/>
        <dbReference type="ChEBI" id="CHEBI:15377"/>
        <dbReference type="ChEBI" id="CHEBI:15597"/>
        <dbReference type="ChEBI" id="CHEBI:43474"/>
        <dbReference type="ChEBI" id="CHEBI:58738"/>
        <dbReference type="EC" id="3.1.3.71"/>
    </reaction>
</comment>
<keyword evidence="6" id="KW-0460">Magnesium</keyword>
<dbReference type="InterPro" id="IPR005238">
    <property type="entry name" value="ComB-like"/>
</dbReference>
<dbReference type="PANTHER" id="PTHR37311">
    <property type="entry name" value="2-PHOSPHOSULFOLACTATE PHOSPHATASE-RELATED"/>
    <property type="match status" value="1"/>
</dbReference>
<dbReference type="EMBL" id="JAAKYA010000015">
    <property type="protein sequence ID" value="NGO38376.1"/>
    <property type="molecule type" value="Genomic_DNA"/>
</dbReference>
<comment type="caution">
    <text evidence="9">The sequence shown here is derived from an EMBL/GenBank/DDBJ whole genome shotgun (WGS) entry which is preliminary data.</text>
</comment>
<comment type="similarity">
    <text evidence="2">Belongs to the ComB family.</text>
</comment>
<keyword evidence="10" id="KW-1185">Reference proteome</keyword>
<evidence type="ECO:0000256" key="7">
    <source>
        <dbReference type="ARBA" id="ARBA00033711"/>
    </source>
</evidence>
<evidence type="ECO:0000256" key="3">
    <source>
        <dbReference type="ARBA" id="ARBA00012953"/>
    </source>
</evidence>
<accession>A0A6M1RFJ0</accession>
<dbReference type="GO" id="GO:0050532">
    <property type="term" value="F:2-phosphosulfolactate phosphatase activity"/>
    <property type="evidence" value="ECO:0007669"/>
    <property type="project" value="UniProtKB-EC"/>
</dbReference>
<dbReference type="GO" id="GO:0050545">
    <property type="term" value="F:sulfopyruvate decarboxylase activity"/>
    <property type="evidence" value="ECO:0007669"/>
    <property type="project" value="TreeGrafter"/>
</dbReference>
<dbReference type="PANTHER" id="PTHR37311:SF1">
    <property type="entry name" value="2-PHOSPHOSULFOLACTATE PHOSPHATASE-RELATED"/>
    <property type="match status" value="1"/>
</dbReference>
<evidence type="ECO:0000256" key="4">
    <source>
        <dbReference type="ARBA" id="ARBA00021948"/>
    </source>
</evidence>
<dbReference type="InterPro" id="IPR036702">
    <property type="entry name" value="ComB-like_sf"/>
</dbReference>
<evidence type="ECO:0000313" key="9">
    <source>
        <dbReference type="EMBL" id="NGO38376.1"/>
    </source>
</evidence>
<keyword evidence="5" id="KW-0378">Hydrolase</keyword>
<reference evidence="9 10" key="1">
    <citation type="submission" date="2020-02" db="EMBL/GenBank/DDBJ databases">
        <title>Draft genome sequence of Limisphaera ngatamarikiensis NGM72.4T, a thermophilic Verrucomicrobia grouped in subdivision 3.</title>
        <authorList>
            <person name="Carere C.R."/>
            <person name="Steen J."/>
            <person name="Hugenholtz P."/>
            <person name="Stott M.B."/>
        </authorList>
    </citation>
    <scope>NUCLEOTIDE SEQUENCE [LARGE SCALE GENOMIC DNA]</scope>
    <source>
        <strain evidence="9 10">NGM72.4</strain>
    </source>
</reference>
<dbReference type="AlphaFoldDB" id="A0A6M1RFJ0"/>
<sequence length="276" mass="29276">MPAVIHALLSPAEWAVPGRAAGADTICVVFDVLRATSTVVTALAHGARGMIPVGTLEEAVAWRRRDPECLLAGERGGLRPGPDQTGGVPFDFGNSPREFTPERVRDRLIVFTTTNGSRALQACEAAQAVLAGSFLNLGATVQVVRRLEPRRVTLVCAGTGPETALEDVLAAGAFLDLWRGMDTEAAWTDAAAAAWLAWCRAAGDLSAALRYSANARRLAARAGLRDDIAWCLQRDRFEWAVWWAGPEAGLRGAPPAAAVAALDSRRRSLSSPPGLC</sequence>
<comment type="cofactor">
    <cofactor evidence="1">
        <name>Mg(2+)</name>
        <dbReference type="ChEBI" id="CHEBI:18420"/>
    </cofactor>
</comment>
<evidence type="ECO:0000256" key="8">
    <source>
        <dbReference type="SAM" id="MobiDB-lite"/>
    </source>
</evidence>
<dbReference type="SUPFAM" id="SSF142823">
    <property type="entry name" value="ComB-like"/>
    <property type="match status" value="1"/>
</dbReference>
<dbReference type="RefSeq" id="WP_165105811.1">
    <property type="nucleotide sequence ID" value="NZ_JAAKYA010000015.1"/>
</dbReference>
<gene>
    <name evidence="9" type="ORF">G4L39_03055</name>
</gene>
<dbReference type="Pfam" id="PF04029">
    <property type="entry name" value="2-ph_phosp"/>
    <property type="match status" value="1"/>
</dbReference>
<dbReference type="EC" id="3.1.3.71" evidence="3"/>
<dbReference type="GO" id="GO:0000287">
    <property type="term" value="F:magnesium ion binding"/>
    <property type="evidence" value="ECO:0007669"/>
    <property type="project" value="InterPro"/>
</dbReference>
<name>A0A6M1RFJ0_9BACT</name>
<organism evidence="9 10">
    <name type="scientific">Limisphaera ngatamarikiensis</name>
    <dbReference type="NCBI Taxonomy" id="1324935"/>
    <lineage>
        <taxon>Bacteria</taxon>
        <taxon>Pseudomonadati</taxon>
        <taxon>Verrucomicrobiota</taxon>
        <taxon>Verrucomicrobiia</taxon>
        <taxon>Limisphaerales</taxon>
        <taxon>Limisphaeraceae</taxon>
        <taxon>Limisphaera</taxon>
    </lineage>
</organism>
<evidence type="ECO:0000256" key="6">
    <source>
        <dbReference type="ARBA" id="ARBA00022842"/>
    </source>
</evidence>
<feature type="region of interest" description="Disordered" evidence="8">
    <location>
        <begin position="74"/>
        <end position="95"/>
    </location>
</feature>
<evidence type="ECO:0000256" key="2">
    <source>
        <dbReference type="ARBA" id="ARBA00009997"/>
    </source>
</evidence>
<evidence type="ECO:0000256" key="5">
    <source>
        <dbReference type="ARBA" id="ARBA00022801"/>
    </source>
</evidence>
<evidence type="ECO:0000313" key="10">
    <source>
        <dbReference type="Proteomes" id="UP000477311"/>
    </source>
</evidence>